<dbReference type="Proteomes" id="UP001140076">
    <property type="component" value="Unassembled WGS sequence"/>
</dbReference>
<dbReference type="InterPro" id="IPR006311">
    <property type="entry name" value="TAT_signal"/>
</dbReference>
<evidence type="ECO:0000256" key="4">
    <source>
        <dbReference type="ARBA" id="ARBA00023008"/>
    </source>
</evidence>
<feature type="domain" description="CopC" evidence="7">
    <location>
        <begin position="47"/>
        <end position="141"/>
    </location>
</feature>
<keyword evidence="9" id="KW-1185">Reference proteome</keyword>
<dbReference type="Pfam" id="PF04234">
    <property type="entry name" value="CopC"/>
    <property type="match status" value="1"/>
</dbReference>
<dbReference type="RefSeq" id="WP_270072766.1">
    <property type="nucleotide sequence ID" value="NZ_JAJAQC010000021.1"/>
</dbReference>
<evidence type="ECO:0000313" key="8">
    <source>
        <dbReference type="EMBL" id="MDA0565492.1"/>
    </source>
</evidence>
<accession>A0A9X3NKQ8</accession>
<evidence type="ECO:0000256" key="2">
    <source>
        <dbReference type="ARBA" id="ARBA00022723"/>
    </source>
</evidence>
<comment type="caution">
    <text evidence="8">The sequence shown here is derived from an EMBL/GenBank/DDBJ whole genome shotgun (WGS) entry which is preliminary data.</text>
</comment>
<dbReference type="PANTHER" id="PTHR34820:SF4">
    <property type="entry name" value="INNER MEMBRANE PROTEIN YEBZ"/>
    <property type="match status" value="1"/>
</dbReference>
<dbReference type="AlphaFoldDB" id="A0A9X3NKQ8"/>
<dbReference type="Gene3D" id="2.60.40.1220">
    <property type="match status" value="1"/>
</dbReference>
<name>A0A9X3NKQ8_9ACTN</name>
<evidence type="ECO:0000256" key="1">
    <source>
        <dbReference type="ARBA" id="ARBA00004196"/>
    </source>
</evidence>
<comment type="subcellular location">
    <subcellularLocation>
        <location evidence="1">Cell envelope</location>
    </subcellularLocation>
</comment>
<dbReference type="EMBL" id="JAJAQC010000021">
    <property type="protein sequence ID" value="MDA0565492.1"/>
    <property type="molecule type" value="Genomic_DNA"/>
</dbReference>
<organism evidence="8 9">
    <name type="scientific">Streptomonospora mangrovi</name>
    <dbReference type="NCBI Taxonomy" id="2883123"/>
    <lineage>
        <taxon>Bacteria</taxon>
        <taxon>Bacillati</taxon>
        <taxon>Actinomycetota</taxon>
        <taxon>Actinomycetes</taxon>
        <taxon>Streptosporangiales</taxon>
        <taxon>Nocardiopsidaceae</taxon>
        <taxon>Streptomonospora</taxon>
    </lineage>
</organism>
<reference evidence="8" key="1">
    <citation type="submission" date="2021-10" db="EMBL/GenBank/DDBJ databases">
        <title>Streptomonospora sp. nov., isolated from mangrove soil.</title>
        <authorList>
            <person name="Chen X."/>
            <person name="Ge X."/>
            <person name="Liu W."/>
        </authorList>
    </citation>
    <scope>NUCLEOTIDE SEQUENCE</scope>
    <source>
        <strain evidence="8">S1-112</strain>
    </source>
</reference>
<evidence type="ECO:0000259" key="7">
    <source>
        <dbReference type="Pfam" id="PF04234"/>
    </source>
</evidence>
<evidence type="ECO:0000313" key="9">
    <source>
        <dbReference type="Proteomes" id="UP001140076"/>
    </source>
</evidence>
<feature type="transmembrane region" description="Helical" evidence="6">
    <location>
        <begin position="187"/>
        <end position="208"/>
    </location>
</feature>
<keyword evidence="4" id="KW-0186">Copper</keyword>
<dbReference type="GO" id="GO:0046688">
    <property type="term" value="P:response to copper ion"/>
    <property type="evidence" value="ECO:0007669"/>
    <property type="project" value="InterPro"/>
</dbReference>
<keyword evidence="6" id="KW-0472">Membrane</keyword>
<dbReference type="GO" id="GO:0042597">
    <property type="term" value="C:periplasmic space"/>
    <property type="evidence" value="ECO:0007669"/>
    <property type="project" value="InterPro"/>
</dbReference>
<dbReference type="InterPro" id="IPR014756">
    <property type="entry name" value="Ig_E-set"/>
</dbReference>
<dbReference type="PROSITE" id="PS51318">
    <property type="entry name" value="TAT"/>
    <property type="match status" value="1"/>
</dbReference>
<gene>
    <name evidence="8" type="ORF">LG943_14370</name>
</gene>
<keyword evidence="6" id="KW-0812">Transmembrane</keyword>
<dbReference type="GO" id="GO:0005507">
    <property type="term" value="F:copper ion binding"/>
    <property type="evidence" value="ECO:0007669"/>
    <property type="project" value="InterPro"/>
</dbReference>
<keyword evidence="2" id="KW-0479">Metal-binding</keyword>
<dbReference type="GO" id="GO:0006825">
    <property type="term" value="P:copper ion transport"/>
    <property type="evidence" value="ECO:0007669"/>
    <property type="project" value="InterPro"/>
</dbReference>
<evidence type="ECO:0000256" key="3">
    <source>
        <dbReference type="ARBA" id="ARBA00022729"/>
    </source>
</evidence>
<feature type="compositionally biased region" description="Low complexity" evidence="5">
    <location>
        <begin position="165"/>
        <end position="181"/>
    </location>
</feature>
<dbReference type="PANTHER" id="PTHR34820">
    <property type="entry name" value="INNER MEMBRANE PROTEIN YEBZ"/>
    <property type="match status" value="1"/>
</dbReference>
<dbReference type="InterPro" id="IPR032694">
    <property type="entry name" value="CopC/D"/>
</dbReference>
<evidence type="ECO:0000256" key="5">
    <source>
        <dbReference type="SAM" id="MobiDB-lite"/>
    </source>
</evidence>
<keyword evidence="6" id="KW-1133">Transmembrane helix</keyword>
<dbReference type="InterPro" id="IPR014755">
    <property type="entry name" value="Cu-Rt/internalin_Ig-like"/>
</dbReference>
<sequence length="220" mass="22078">MNPAVPPAPALASAPRRRAARRLAVLASALGAAAVLGVGAAPAALAHNTLIDSSPKDEAELDTAPEEVVLTFNADVGEGANAIVVTGPQDGRTYQDGEVTVDGAEASVPLGELDTAGEYTVAYRIVSADGHILEDDLTFTLSEEAVPEPSPSAEDTAAAPEDDSTGSSAPAEESPAATESADPLSTFGPVGAVVGGIAIVALIVILLVRMRRRPGPPAQG</sequence>
<dbReference type="GO" id="GO:0005886">
    <property type="term" value="C:plasma membrane"/>
    <property type="evidence" value="ECO:0007669"/>
    <property type="project" value="TreeGrafter"/>
</dbReference>
<feature type="region of interest" description="Disordered" evidence="5">
    <location>
        <begin position="144"/>
        <end position="183"/>
    </location>
</feature>
<evidence type="ECO:0000256" key="6">
    <source>
        <dbReference type="SAM" id="Phobius"/>
    </source>
</evidence>
<dbReference type="GO" id="GO:0030313">
    <property type="term" value="C:cell envelope"/>
    <property type="evidence" value="ECO:0007669"/>
    <property type="project" value="UniProtKB-SubCell"/>
</dbReference>
<proteinExistence type="predicted"/>
<dbReference type="SUPFAM" id="SSF81296">
    <property type="entry name" value="E set domains"/>
    <property type="match status" value="1"/>
</dbReference>
<dbReference type="InterPro" id="IPR007348">
    <property type="entry name" value="CopC_dom"/>
</dbReference>
<protein>
    <submittedName>
        <fullName evidence="8">Copper resistance protein CopC</fullName>
    </submittedName>
</protein>
<keyword evidence="3" id="KW-0732">Signal</keyword>